<dbReference type="EMBL" id="FNGP01000003">
    <property type="protein sequence ID" value="SDL50779.1"/>
    <property type="molecule type" value="Genomic_DNA"/>
</dbReference>
<accession>A0A1G9KM83</accession>
<dbReference type="AlphaFoldDB" id="A0A1G9KM83"/>
<evidence type="ECO:0000313" key="3">
    <source>
        <dbReference type="Proteomes" id="UP000199475"/>
    </source>
</evidence>
<dbReference type="PANTHER" id="PTHR33269:SF19">
    <property type="entry name" value="NADH-QUINONE OXIDOREDUCTASE SUBUNIT J"/>
    <property type="match status" value="1"/>
</dbReference>
<dbReference type="STRING" id="686624.SAMN04488242_1722"/>
<comment type="catalytic activity">
    <reaction evidence="1">
        <text>a quinone + NADH + 5 H(+)(in) = a quinol + NAD(+) + 4 H(+)(out)</text>
        <dbReference type="Rhea" id="RHEA:57888"/>
        <dbReference type="ChEBI" id="CHEBI:15378"/>
        <dbReference type="ChEBI" id="CHEBI:24646"/>
        <dbReference type="ChEBI" id="CHEBI:57540"/>
        <dbReference type="ChEBI" id="CHEBI:57945"/>
        <dbReference type="ChEBI" id="CHEBI:132124"/>
    </reaction>
</comment>
<dbReference type="RefSeq" id="WP_093251063.1">
    <property type="nucleotide sequence ID" value="NZ_FNGP01000003.1"/>
</dbReference>
<keyword evidence="1" id="KW-0874">Quinone</keyword>
<organism evidence="2 3">
    <name type="scientific">Tessaracoccus oleiagri</name>
    <dbReference type="NCBI Taxonomy" id="686624"/>
    <lineage>
        <taxon>Bacteria</taxon>
        <taxon>Bacillati</taxon>
        <taxon>Actinomycetota</taxon>
        <taxon>Actinomycetes</taxon>
        <taxon>Propionibacteriales</taxon>
        <taxon>Propionibacteriaceae</taxon>
        <taxon>Tessaracoccus</taxon>
    </lineage>
</organism>
<keyword evidence="1" id="KW-0472">Membrane</keyword>
<keyword evidence="1" id="KW-1133">Transmembrane helix</keyword>
<evidence type="ECO:0000256" key="1">
    <source>
        <dbReference type="RuleBase" id="RU004429"/>
    </source>
</evidence>
<dbReference type="OrthoDB" id="13239at2"/>
<name>A0A1G9KM83_9ACTN</name>
<dbReference type="PANTHER" id="PTHR33269">
    <property type="entry name" value="NADH-UBIQUINONE OXIDOREDUCTASE CHAIN 6"/>
    <property type="match status" value="1"/>
</dbReference>
<dbReference type="NCBIfam" id="NF005165">
    <property type="entry name" value="PRK06638.1-5"/>
    <property type="match status" value="1"/>
</dbReference>
<dbReference type="Pfam" id="PF00499">
    <property type="entry name" value="Oxidored_q3"/>
    <property type="match status" value="1"/>
</dbReference>
<keyword evidence="1" id="KW-0520">NAD</keyword>
<dbReference type="GO" id="GO:0005886">
    <property type="term" value="C:plasma membrane"/>
    <property type="evidence" value="ECO:0007669"/>
    <property type="project" value="UniProtKB-SubCell"/>
</dbReference>
<feature type="transmembrane region" description="Helical" evidence="1">
    <location>
        <begin position="13"/>
        <end position="31"/>
    </location>
</feature>
<dbReference type="GO" id="GO:0048038">
    <property type="term" value="F:quinone binding"/>
    <property type="evidence" value="ECO:0007669"/>
    <property type="project" value="UniProtKB-UniRule"/>
</dbReference>
<proteinExistence type="inferred from homology"/>
<keyword evidence="1" id="KW-0812">Transmembrane</keyword>
<dbReference type="Proteomes" id="UP000199475">
    <property type="component" value="Unassembled WGS sequence"/>
</dbReference>
<feature type="transmembrane region" description="Helical" evidence="1">
    <location>
        <begin position="105"/>
        <end position="130"/>
    </location>
</feature>
<dbReference type="InterPro" id="IPR042106">
    <property type="entry name" value="Nuo/plastoQ_OxRdtase_6_NuoJ"/>
</dbReference>
<comment type="similarity">
    <text evidence="1">Belongs to the complex I subunit 6 family.</text>
</comment>
<feature type="transmembrane region" description="Helical" evidence="1">
    <location>
        <begin position="150"/>
        <end position="171"/>
    </location>
</feature>
<keyword evidence="3" id="KW-1185">Reference proteome</keyword>
<dbReference type="GO" id="GO:0008137">
    <property type="term" value="F:NADH dehydrogenase (ubiquinone) activity"/>
    <property type="evidence" value="ECO:0007669"/>
    <property type="project" value="UniProtKB-UniRule"/>
</dbReference>
<feature type="transmembrane region" description="Helical" evidence="1">
    <location>
        <begin position="62"/>
        <end position="84"/>
    </location>
</feature>
<gene>
    <name evidence="2" type="ORF">SAMN04488242_1722</name>
</gene>
<comment type="subcellular location">
    <subcellularLocation>
        <location evidence="1">Cell membrane</location>
        <topology evidence="1">Multi-pass membrane protein</topology>
    </subcellularLocation>
</comment>
<dbReference type="Gene3D" id="1.20.120.1200">
    <property type="entry name" value="NADH-ubiquinone/plastoquinone oxidoreductase chain 6, subunit NuoJ"/>
    <property type="match status" value="1"/>
</dbReference>
<reference evidence="2 3" key="1">
    <citation type="submission" date="2016-10" db="EMBL/GenBank/DDBJ databases">
        <authorList>
            <person name="de Groot N.N."/>
        </authorList>
    </citation>
    <scope>NUCLEOTIDE SEQUENCE [LARGE SCALE GENOMIC DNA]</scope>
    <source>
        <strain evidence="2 3">CGMCC 1.9159</strain>
    </source>
</reference>
<dbReference type="InterPro" id="IPR001457">
    <property type="entry name" value="NADH_UbQ/plastoQ_OxRdtase_su6"/>
</dbReference>
<feature type="transmembrane region" description="Helical" evidence="1">
    <location>
        <begin position="38"/>
        <end position="56"/>
    </location>
</feature>
<sequence length="270" mass="28689">MMSLVPLVTAGDVAFWITAPLMALLALGFLVSRKPVHSMVYMAGVMIGLAVLYAAQDAPFLFVVQIIVYTGAILMLFLFVVMLIGVDVRDSVVETIKGHRVTAILVSLGFGILLIMGVGQAAVFGGPAGLEMANAGGNIEGLAKLVFEDYFLLFEITAALLIIAPMGAIVLTHGDELKRRVSQWGSAQERARAYAEKGQHPGPRSNSGVFATANSIAVPALLPDGSVAEDSLSQALLDRGIAVDVDRLRRPTDANYAQIDQTHAEIQGEK</sequence>
<protein>
    <recommendedName>
        <fullName evidence="1">NADH-quinone oxidoreductase subunit J</fullName>
        <ecNumber evidence="1">7.1.1.-</ecNumber>
    </recommendedName>
</protein>
<evidence type="ECO:0000313" key="2">
    <source>
        <dbReference type="EMBL" id="SDL50779.1"/>
    </source>
</evidence>
<comment type="function">
    <text evidence="1">NDH-1 shuttles electrons from NADH, via FMN and iron-sulfur (Fe-S) centers, to quinones in the respiratory chain. Couples the redox reaction to proton translocation (for every two electrons transferred, four hydrogen ions are translocated across the cytoplasmic membrane), and thus conserves the redox energy in a proton gradient.</text>
</comment>
<dbReference type="EC" id="7.1.1.-" evidence="1"/>
<keyword evidence="1" id="KW-1003">Cell membrane</keyword>